<evidence type="ECO:0000256" key="2">
    <source>
        <dbReference type="ARBA" id="ARBA00047591"/>
    </source>
</evidence>
<name>A0A8H3WG21_9PEZI</name>
<dbReference type="InterPro" id="IPR051218">
    <property type="entry name" value="Sec_MonoDiacylglyc_Lipase"/>
</dbReference>
<dbReference type="PANTHER" id="PTHR45856:SF24">
    <property type="entry name" value="FUNGAL LIPASE-LIKE DOMAIN-CONTAINING PROTEIN"/>
    <property type="match status" value="1"/>
</dbReference>
<dbReference type="SUPFAM" id="SSF53474">
    <property type="entry name" value="alpha/beta-Hydrolases"/>
    <property type="match status" value="1"/>
</dbReference>
<comment type="catalytic activity">
    <reaction evidence="2">
        <text>a diacylglycerol + H2O = a monoacylglycerol + a fatty acid + H(+)</text>
        <dbReference type="Rhea" id="RHEA:32731"/>
        <dbReference type="ChEBI" id="CHEBI:15377"/>
        <dbReference type="ChEBI" id="CHEBI:15378"/>
        <dbReference type="ChEBI" id="CHEBI:17408"/>
        <dbReference type="ChEBI" id="CHEBI:18035"/>
        <dbReference type="ChEBI" id="CHEBI:28868"/>
    </reaction>
</comment>
<evidence type="ECO:0000256" key="3">
    <source>
        <dbReference type="ARBA" id="ARBA00048461"/>
    </source>
</evidence>
<dbReference type="InterPro" id="IPR029058">
    <property type="entry name" value="AB_hydrolase_fold"/>
</dbReference>
<dbReference type="Pfam" id="PF01764">
    <property type="entry name" value="Lipase_3"/>
    <property type="match status" value="1"/>
</dbReference>
<protein>
    <submittedName>
        <fullName evidence="5">Lipase class 3</fullName>
    </submittedName>
</protein>
<dbReference type="OrthoDB" id="426718at2759"/>
<evidence type="ECO:0000256" key="1">
    <source>
        <dbReference type="ARBA" id="ARBA00043996"/>
    </source>
</evidence>
<comment type="catalytic activity">
    <reaction evidence="3">
        <text>a monoacylglycerol + H2O = glycerol + a fatty acid + H(+)</text>
        <dbReference type="Rhea" id="RHEA:15245"/>
        <dbReference type="ChEBI" id="CHEBI:15377"/>
        <dbReference type="ChEBI" id="CHEBI:15378"/>
        <dbReference type="ChEBI" id="CHEBI:17408"/>
        <dbReference type="ChEBI" id="CHEBI:17754"/>
        <dbReference type="ChEBI" id="CHEBI:28868"/>
    </reaction>
</comment>
<evidence type="ECO:0000313" key="5">
    <source>
        <dbReference type="EMBL" id="KAF0326329.1"/>
    </source>
</evidence>
<dbReference type="InterPro" id="IPR002921">
    <property type="entry name" value="Fungal_lipase-type"/>
</dbReference>
<sequence length="416" mass="46370">MAIDSFSLSEVHEQLAIANLDRLARHEPPSRPDNSLIDNKELCNITLRILEGWSSDNTASINTSIASQVFNGQSNISWPVAFLPFMESMGMYLRDYSLLDEAWQEYRAYKANGSNDEISLKHCVKTYHAAYDPIRKLAQFWGLEFVPLCDLLHTPPDGHPDWDGPYCGAFYTTNAQKSSPFVGIAFKGTNPANLRDIKVDYNYQLTSVGQYLGGASTRVSLGVFTALFSRFEKIEDIAYDYIVAALTKCVSTIPGRSDTNIVKAHVTGHSLGGSYSSLFYTQFFQDGGKIPVNIGDEYTFGAPRVGNEEWATYNNTNFGPPSNAQSWRVVNDQDLVPQIPATSLRPTELDFYHIDKGMKIFNDSVPQPIPTEIGLPPPPPVHFDDLAALIKAVKDSTYHLPKSYYDSMVYAINNTK</sequence>
<proteinExistence type="inferred from homology"/>
<dbReference type="Proteomes" id="UP000434172">
    <property type="component" value="Unassembled WGS sequence"/>
</dbReference>
<keyword evidence="6" id="KW-1185">Reference proteome</keyword>
<dbReference type="Gene3D" id="3.40.50.1820">
    <property type="entry name" value="alpha/beta hydrolase"/>
    <property type="match status" value="1"/>
</dbReference>
<comment type="caution">
    <text evidence="5">The sequence shown here is derived from an EMBL/GenBank/DDBJ whole genome shotgun (WGS) entry which is preliminary data.</text>
</comment>
<dbReference type="PANTHER" id="PTHR45856">
    <property type="entry name" value="ALPHA/BETA-HYDROLASES SUPERFAMILY PROTEIN"/>
    <property type="match status" value="1"/>
</dbReference>
<reference evidence="5 6" key="1">
    <citation type="submission" date="2019-12" db="EMBL/GenBank/DDBJ databases">
        <title>A genome sequence resource for the geographically widespread anthracnose pathogen Colletotrichum asianum.</title>
        <authorList>
            <person name="Meng Y."/>
        </authorList>
    </citation>
    <scope>NUCLEOTIDE SEQUENCE [LARGE SCALE GENOMIC DNA]</scope>
    <source>
        <strain evidence="5 6">ICMP 18580</strain>
    </source>
</reference>
<comment type="similarity">
    <text evidence="1">Belongs to the AB hydrolase superfamily. Lipase family. Class 3 subfamily.</text>
</comment>
<evidence type="ECO:0000259" key="4">
    <source>
        <dbReference type="Pfam" id="PF01764"/>
    </source>
</evidence>
<dbReference type="CDD" id="cd00519">
    <property type="entry name" value="Lipase_3"/>
    <property type="match status" value="1"/>
</dbReference>
<accession>A0A8H3WG21</accession>
<dbReference type="GO" id="GO:0006629">
    <property type="term" value="P:lipid metabolic process"/>
    <property type="evidence" value="ECO:0007669"/>
    <property type="project" value="InterPro"/>
</dbReference>
<dbReference type="AlphaFoldDB" id="A0A8H3WG21"/>
<gene>
    <name evidence="5" type="ORF">GQ607_006532</name>
</gene>
<organism evidence="5 6">
    <name type="scientific">Colletotrichum asianum</name>
    <dbReference type="NCBI Taxonomy" id="702518"/>
    <lineage>
        <taxon>Eukaryota</taxon>
        <taxon>Fungi</taxon>
        <taxon>Dikarya</taxon>
        <taxon>Ascomycota</taxon>
        <taxon>Pezizomycotina</taxon>
        <taxon>Sordariomycetes</taxon>
        <taxon>Hypocreomycetidae</taxon>
        <taxon>Glomerellales</taxon>
        <taxon>Glomerellaceae</taxon>
        <taxon>Colletotrichum</taxon>
        <taxon>Colletotrichum gloeosporioides species complex</taxon>
    </lineage>
</organism>
<evidence type="ECO:0000313" key="6">
    <source>
        <dbReference type="Proteomes" id="UP000434172"/>
    </source>
</evidence>
<feature type="domain" description="Fungal lipase-type" evidence="4">
    <location>
        <begin position="184"/>
        <end position="342"/>
    </location>
</feature>
<dbReference type="EMBL" id="WOWK01000031">
    <property type="protein sequence ID" value="KAF0326329.1"/>
    <property type="molecule type" value="Genomic_DNA"/>
</dbReference>